<dbReference type="RefSeq" id="WP_380748185.1">
    <property type="nucleotide sequence ID" value="NZ_JBHSRF010000007.1"/>
</dbReference>
<reference evidence="2" key="1">
    <citation type="journal article" date="2019" name="Int. J. Syst. Evol. Microbiol.">
        <title>The Global Catalogue of Microorganisms (GCM) 10K type strain sequencing project: providing services to taxonomists for standard genome sequencing and annotation.</title>
        <authorList>
            <consortium name="The Broad Institute Genomics Platform"/>
            <consortium name="The Broad Institute Genome Sequencing Center for Infectious Disease"/>
            <person name="Wu L."/>
            <person name="Ma J."/>
        </authorList>
    </citation>
    <scope>NUCLEOTIDE SEQUENCE [LARGE SCALE GENOMIC DNA]</scope>
    <source>
        <strain evidence="2">JCM 30346</strain>
    </source>
</reference>
<evidence type="ECO:0000313" key="2">
    <source>
        <dbReference type="Proteomes" id="UP001596137"/>
    </source>
</evidence>
<dbReference type="EMBL" id="JBHSRF010000007">
    <property type="protein sequence ID" value="MFC6080908.1"/>
    <property type="molecule type" value="Genomic_DNA"/>
</dbReference>
<sequence length="74" mass="8293">MVYLYWRWPGDRKDEHGRPITERCAPYASLDDAYGQASYDLDVCVAADDYAAAPQRIMDAGGVELWSAPLPEGR</sequence>
<protein>
    <submittedName>
        <fullName evidence="1">Uncharacterized protein</fullName>
    </submittedName>
</protein>
<proteinExistence type="predicted"/>
<comment type="caution">
    <text evidence="1">The sequence shown here is derived from an EMBL/GenBank/DDBJ whole genome shotgun (WGS) entry which is preliminary data.</text>
</comment>
<keyword evidence="2" id="KW-1185">Reference proteome</keyword>
<evidence type="ECO:0000313" key="1">
    <source>
        <dbReference type="EMBL" id="MFC6080908.1"/>
    </source>
</evidence>
<dbReference type="Proteomes" id="UP001596137">
    <property type="component" value="Unassembled WGS sequence"/>
</dbReference>
<gene>
    <name evidence="1" type="ORF">ACFP1K_07030</name>
</gene>
<accession>A0ABW1NC91</accession>
<name>A0ABW1NC91_9ACTN</name>
<organism evidence="1 2">
    <name type="scientific">Sphaerisporangium aureirubrum</name>
    <dbReference type="NCBI Taxonomy" id="1544736"/>
    <lineage>
        <taxon>Bacteria</taxon>
        <taxon>Bacillati</taxon>
        <taxon>Actinomycetota</taxon>
        <taxon>Actinomycetes</taxon>
        <taxon>Streptosporangiales</taxon>
        <taxon>Streptosporangiaceae</taxon>
        <taxon>Sphaerisporangium</taxon>
    </lineage>
</organism>